<evidence type="ECO:0000256" key="6">
    <source>
        <dbReference type="RuleBase" id="RU362030"/>
    </source>
</evidence>
<dbReference type="PANTHER" id="PTHR43619">
    <property type="entry name" value="S-ADENOSYL-L-METHIONINE-DEPENDENT METHYLTRANSFERASE YKTD-RELATED"/>
    <property type="match status" value="1"/>
</dbReference>
<dbReference type="GO" id="GO:0032259">
    <property type="term" value="P:methylation"/>
    <property type="evidence" value="ECO:0007669"/>
    <property type="project" value="UniProtKB-KW"/>
</dbReference>
<dbReference type="Gene3D" id="3.40.50.150">
    <property type="entry name" value="Vaccinia Virus protein VP39"/>
    <property type="match status" value="1"/>
</dbReference>
<dbReference type="InterPro" id="IPR007213">
    <property type="entry name" value="Ppm1/Ppm2/Tcmp"/>
</dbReference>
<accession>A0ABR4YWJ0</accession>
<dbReference type="Proteomes" id="UP000031004">
    <property type="component" value="Unassembled WGS sequence"/>
</dbReference>
<keyword evidence="3 6" id="KW-0489">Methyltransferase</keyword>
<evidence type="ECO:0000256" key="1">
    <source>
        <dbReference type="ARBA" id="ARBA00003907"/>
    </source>
</evidence>
<dbReference type="PANTHER" id="PTHR43619:SF2">
    <property type="entry name" value="S-ADENOSYL-L-METHIONINE-DEPENDENT METHYLTRANSFERASES SUPERFAMILY PROTEIN"/>
    <property type="match status" value="1"/>
</dbReference>
<protein>
    <recommendedName>
        <fullName evidence="6">S-adenosyl-L-methionine-dependent methyltransferase</fullName>
        <ecNumber evidence="6">2.1.1.-</ecNumber>
    </recommendedName>
</protein>
<dbReference type="NCBIfam" id="TIGR00027">
    <property type="entry name" value="mthyl_TIGR00027"/>
    <property type="match status" value="1"/>
</dbReference>
<evidence type="ECO:0000256" key="7">
    <source>
        <dbReference type="SAM" id="MobiDB-lite"/>
    </source>
</evidence>
<evidence type="ECO:0000313" key="8">
    <source>
        <dbReference type="EMBL" id="KHO26577.1"/>
    </source>
</evidence>
<keyword evidence="9" id="KW-1185">Reference proteome</keyword>
<proteinExistence type="inferred from homology"/>
<dbReference type="EMBL" id="JTLZ01000005">
    <property type="protein sequence ID" value="KHO26577.1"/>
    <property type="molecule type" value="Genomic_DNA"/>
</dbReference>
<dbReference type="GO" id="GO:0008168">
    <property type="term" value="F:methyltransferase activity"/>
    <property type="evidence" value="ECO:0007669"/>
    <property type="project" value="UniProtKB-KW"/>
</dbReference>
<keyword evidence="5 6" id="KW-0949">S-adenosyl-L-methionine</keyword>
<comment type="function">
    <text evidence="1 6">Exhibits S-adenosyl-L-methionine-dependent methyltransferase activity.</text>
</comment>
<evidence type="ECO:0000256" key="3">
    <source>
        <dbReference type="ARBA" id="ARBA00022603"/>
    </source>
</evidence>
<reference evidence="8 9" key="1">
    <citation type="submission" date="2014-11" db="EMBL/GenBank/DDBJ databases">
        <title>Mycobacterium setense Manresensis Genome.</title>
        <authorList>
            <person name="Rech G."/>
            <person name="Sumoy L."/>
        </authorList>
    </citation>
    <scope>NUCLEOTIDE SEQUENCE [LARGE SCALE GENOMIC DNA]</scope>
    <source>
        <strain evidence="8 9">Manresensis</strain>
    </source>
</reference>
<comment type="caution">
    <text evidence="8">The sequence shown here is derived from an EMBL/GenBank/DDBJ whole genome shotgun (WGS) entry which is preliminary data.</text>
</comment>
<dbReference type="InterPro" id="IPR011610">
    <property type="entry name" value="SAM_mthyl_Trfase_ML2640-like"/>
</dbReference>
<organism evidence="8 9">
    <name type="scientific">Mycolicibacterium setense</name>
    <dbReference type="NCBI Taxonomy" id="431269"/>
    <lineage>
        <taxon>Bacteria</taxon>
        <taxon>Bacillati</taxon>
        <taxon>Actinomycetota</taxon>
        <taxon>Actinomycetes</taxon>
        <taxon>Mycobacteriales</taxon>
        <taxon>Mycobacteriaceae</taxon>
        <taxon>Mycolicibacterium</taxon>
    </lineage>
</organism>
<dbReference type="Pfam" id="PF04072">
    <property type="entry name" value="LCM"/>
    <property type="match status" value="1"/>
</dbReference>
<sequence length="286" mass="30960">MPVDGVAMTAIGVAVIRMRESRRPDRLYLDPVAQSFVDAAREGFSSDRWASLEQVADQFYEGRSVAVRLVDDRVRDAVGAGITQIVVLGAGLDTRAYRMELPAEVTVFEVDLPELFAFKEPVLARQAIEPTCHRHVIAADLRGDWSTALCESGFEPETPTLWVDEGALAFIPPAARHDAVAVLSELSAPGSRFGVSQYSVDATSAPYTGLRNLMGSGDSEDAPRQSDAGQSDADVRAQLNRLGWDTEFESWNDAVARLDRTVPAADPSVGHIAAVRRGTVSFDAAR</sequence>
<keyword evidence="4" id="KW-0808">Transferase</keyword>
<dbReference type="SUPFAM" id="SSF53335">
    <property type="entry name" value="S-adenosyl-L-methionine-dependent methyltransferases"/>
    <property type="match status" value="1"/>
</dbReference>
<feature type="region of interest" description="Disordered" evidence="7">
    <location>
        <begin position="211"/>
        <end position="232"/>
    </location>
</feature>
<evidence type="ECO:0000256" key="4">
    <source>
        <dbReference type="ARBA" id="ARBA00022679"/>
    </source>
</evidence>
<name>A0ABR4YWJ0_9MYCO</name>
<comment type="similarity">
    <text evidence="2 6">Belongs to the UPF0677 family.</text>
</comment>
<evidence type="ECO:0000313" key="9">
    <source>
        <dbReference type="Proteomes" id="UP000031004"/>
    </source>
</evidence>
<dbReference type="InterPro" id="IPR029063">
    <property type="entry name" value="SAM-dependent_MTases_sf"/>
</dbReference>
<gene>
    <name evidence="8" type="ORF">QQ44_13045</name>
</gene>
<evidence type="ECO:0000256" key="5">
    <source>
        <dbReference type="ARBA" id="ARBA00022691"/>
    </source>
</evidence>
<dbReference type="EC" id="2.1.1.-" evidence="6"/>
<evidence type="ECO:0000256" key="2">
    <source>
        <dbReference type="ARBA" id="ARBA00008138"/>
    </source>
</evidence>